<dbReference type="GO" id="GO:0008270">
    <property type="term" value="F:zinc ion binding"/>
    <property type="evidence" value="ECO:0007669"/>
    <property type="project" value="UniProtKB-UniRule"/>
</dbReference>
<dbReference type="InterPro" id="IPR012934">
    <property type="entry name" value="Znf_AD"/>
</dbReference>
<dbReference type="SMART" id="SM00868">
    <property type="entry name" value="zf-AD"/>
    <property type="match status" value="1"/>
</dbReference>
<evidence type="ECO:0000256" key="7">
    <source>
        <dbReference type="ARBA" id="ARBA00023163"/>
    </source>
</evidence>
<dbReference type="SUPFAM" id="SSF57667">
    <property type="entry name" value="beta-beta-alpha zinc fingers"/>
    <property type="match status" value="2"/>
</dbReference>
<feature type="compositionally biased region" description="Basic and acidic residues" evidence="11">
    <location>
        <begin position="338"/>
        <end position="362"/>
    </location>
</feature>
<evidence type="ECO:0000259" key="13">
    <source>
        <dbReference type="PROSITE" id="PS51915"/>
    </source>
</evidence>
<dbReference type="Pfam" id="PF00096">
    <property type="entry name" value="zf-C2H2"/>
    <property type="match status" value="1"/>
</dbReference>
<dbReference type="InterPro" id="IPR036236">
    <property type="entry name" value="Znf_C2H2_sf"/>
</dbReference>
<feature type="binding site" evidence="10">
    <location>
        <position position="55"/>
    </location>
    <ligand>
        <name>Zn(2+)</name>
        <dbReference type="ChEBI" id="CHEBI:29105"/>
    </ligand>
</feature>
<dbReference type="InterPro" id="IPR013087">
    <property type="entry name" value="Znf_C2H2_type"/>
</dbReference>
<evidence type="ECO:0000313" key="15">
    <source>
        <dbReference type="RefSeq" id="XP_015520641.2"/>
    </source>
</evidence>
<proteinExistence type="predicted"/>
<dbReference type="OrthoDB" id="6077919at2759"/>
<comment type="subcellular location">
    <subcellularLocation>
        <location evidence="1">Nucleus</location>
    </subcellularLocation>
</comment>
<dbReference type="GeneID" id="107224908"/>
<dbReference type="GO" id="GO:0005634">
    <property type="term" value="C:nucleus"/>
    <property type="evidence" value="ECO:0007669"/>
    <property type="project" value="UniProtKB-SubCell"/>
</dbReference>
<evidence type="ECO:0000256" key="6">
    <source>
        <dbReference type="ARBA" id="ARBA00023015"/>
    </source>
</evidence>
<feature type="binding site" evidence="10">
    <location>
        <position position="52"/>
    </location>
    <ligand>
        <name>Zn(2+)</name>
        <dbReference type="ChEBI" id="CHEBI:29105"/>
    </ligand>
</feature>
<dbReference type="PROSITE" id="PS50157">
    <property type="entry name" value="ZINC_FINGER_C2H2_2"/>
    <property type="match status" value="3"/>
</dbReference>
<dbReference type="PANTHER" id="PTHR47772:SF13">
    <property type="entry name" value="GASTRULA ZINC FINGER PROTEIN XLCGF49.1-LIKE-RELATED"/>
    <property type="match status" value="1"/>
</dbReference>
<keyword evidence="2 10" id="KW-0479">Metal-binding</keyword>
<dbReference type="Proteomes" id="UP000829291">
    <property type="component" value="Chromosome 7"/>
</dbReference>
<dbReference type="PROSITE" id="PS00028">
    <property type="entry name" value="ZINC_FINGER_C2H2_1"/>
    <property type="match status" value="4"/>
</dbReference>
<keyword evidence="6" id="KW-0805">Transcription regulation</keyword>
<gene>
    <name evidence="15" type="primary">LOC107224908</name>
</gene>
<evidence type="ECO:0000256" key="11">
    <source>
        <dbReference type="SAM" id="MobiDB-lite"/>
    </source>
</evidence>
<feature type="binding site" evidence="10">
    <location>
        <position position="6"/>
    </location>
    <ligand>
        <name>Zn(2+)</name>
        <dbReference type="ChEBI" id="CHEBI:29105"/>
    </ligand>
</feature>
<name>A0A6J0C047_NEOLC</name>
<evidence type="ECO:0000256" key="3">
    <source>
        <dbReference type="ARBA" id="ARBA00022737"/>
    </source>
</evidence>
<keyword evidence="3" id="KW-0677">Repeat</keyword>
<feature type="domain" description="ZAD" evidence="13">
    <location>
        <begin position="4"/>
        <end position="79"/>
    </location>
</feature>
<evidence type="ECO:0000256" key="5">
    <source>
        <dbReference type="ARBA" id="ARBA00022833"/>
    </source>
</evidence>
<dbReference type="InParanoid" id="A0A6J0C047"/>
<feature type="region of interest" description="Disordered" evidence="11">
    <location>
        <begin position="338"/>
        <end position="363"/>
    </location>
</feature>
<feature type="domain" description="C2H2-type" evidence="12">
    <location>
        <begin position="638"/>
        <end position="665"/>
    </location>
</feature>
<keyword evidence="14" id="KW-1185">Reference proteome</keyword>
<keyword evidence="7" id="KW-0804">Transcription</keyword>
<feature type="binding site" evidence="10">
    <location>
        <position position="9"/>
    </location>
    <ligand>
        <name>Zn(2+)</name>
        <dbReference type="ChEBI" id="CHEBI:29105"/>
    </ligand>
</feature>
<dbReference type="Gene3D" id="3.30.160.60">
    <property type="entry name" value="Classic Zinc Finger"/>
    <property type="match status" value="4"/>
</dbReference>
<keyword evidence="5 10" id="KW-0862">Zinc</keyword>
<dbReference type="PROSITE" id="PS51915">
    <property type="entry name" value="ZAD"/>
    <property type="match status" value="1"/>
</dbReference>
<keyword evidence="4 9" id="KW-0863">Zinc-finger</keyword>
<dbReference type="KEGG" id="nlo:107224908"/>
<feature type="domain" description="C2H2-type" evidence="12">
    <location>
        <begin position="666"/>
        <end position="693"/>
    </location>
</feature>
<organism evidence="15">
    <name type="scientific">Neodiprion lecontei</name>
    <name type="common">Redheaded pine sawfly</name>
    <dbReference type="NCBI Taxonomy" id="441921"/>
    <lineage>
        <taxon>Eukaryota</taxon>
        <taxon>Metazoa</taxon>
        <taxon>Ecdysozoa</taxon>
        <taxon>Arthropoda</taxon>
        <taxon>Hexapoda</taxon>
        <taxon>Insecta</taxon>
        <taxon>Pterygota</taxon>
        <taxon>Neoptera</taxon>
        <taxon>Endopterygota</taxon>
        <taxon>Hymenoptera</taxon>
        <taxon>Tenthredinoidea</taxon>
        <taxon>Diprionidae</taxon>
        <taxon>Diprioninae</taxon>
        <taxon>Neodiprion</taxon>
    </lineage>
</organism>
<keyword evidence="8" id="KW-0539">Nucleus</keyword>
<evidence type="ECO:0000313" key="14">
    <source>
        <dbReference type="Proteomes" id="UP000829291"/>
    </source>
</evidence>
<evidence type="ECO:0000256" key="8">
    <source>
        <dbReference type="ARBA" id="ARBA00023242"/>
    </source>
</evidence>
<dbReference type="Gene3D" id="3.40.1800.20">
    <property type="match status" value="1"/>
</dbReference>
<evidence type="ECO:0000256" key="10">
    <source>
        <dbReference type="PROSITE-ProRule" id="PRU01263"/>
    </source>
</evidence>
<evidence type="ECO:0000256" key="9">
    <source>
        <dbReference type="PROSITE-ProRule" id="PRU00042"/>
    </source>
</evidence>
<evidence type="ECO:0000256" key="4">
    <source>
        <dbReference type="ARBA" id="ARBA00022771"/>
    </source>
</evidence>
<feature type="domain" description="C2H2-type" evidence="12">
    <location>
        <begin position="610"/>
        <end position="637"/>
    </location>
</feature>
<dbReference type="RefSeq" id="XP_015520641.2">
    <property type="nucleotide sequence ID" value="XM_015665155.2"/>
</dbReference>
<dbReference type="Pfam" id="PF07776">
    <property type="entry name" value="zf-AD"/>
    <property type="match status" value="1"/>
</dbReference>
<evidence type="ECO:0000256" key="2">
    <source>
        <dbReference type="ARBA" id="ARBA00022723"/>
    </source>
</evidence>
<dbReference type="SUPFAM" id="SSF57716">
    <property type="entry name" value="Glucocorticoid receptor-like (DNA-binding domain)"/>
    <property type="match status" value="1"/>
</dbReference>
<sequence length="887" mass="100774">MFKQTCRTCLSTRGEMVPIFSSGFYVSQLPKKLMAFTRLEISENDGLPKVICKKCLFLAESFYCFKEQCESADNQLKFLLKNKLRNKDTLIARKTPDSQISGSGSCGLGFADSFGGFANFLSSNEKQQHNKRNAFTQPRGIEDDYVVEYISDEVRIEVENAMKRRQEAERRIGMEKVSHSVRNLEGIEVVPVTDLCAGRHEKSSDRKKEDIVVFPVTVSRKRSKSIESIVIEDPAPLTKRLRLPAETSFTKVDLNKVRNGDSSICGEHKKMNFSTVKKFVKINEEGCGSKDNSQLKNNTNIIIVIDDDNEMEDPQVDQDPKNQMDVKILETILQKQDLDLNESKGERETKVDERKPERESIQKPEVVGANEISKFSDISVGINSVESEEQAVEKYSICHSETVETMGYFTEEYEEEQAHNSSDDSQGYHLVAKSTVGSIISETDDPTVPDISMRIDGDDMLNYEDVNDKRSGEIFIKNEVSNTNNNCSFSVEKKERENNNSNVNCSVETETNRRPASICSLDSFSYKGTSSALLGVDSSSTDKKYRQKDWLKDIQDNSLKFEDSAIFPYQRRRDTQPQSYRCTTCFGHFESLPAVLKHNVQEHMSDQAPFTCCICDVSFDNKSKLYDHIDEHNGSKPFKCSFCPKTFNMQRKLKRHIHNHINYQSFVCEVCRKSFTKKSSLESHMYLHIGEVPFACNSCDVSFNNKISRQRHVTTAREKLDTVVCKFYNKDLPDNRSFPVHRSVHTGDESYQCRRCLRHGEITGADDPWVERVKTENQSREAQDSDGFWENKLNSEKQSGENGAALSTEIKVHCTKVEIDTKENNSSSCNATVVGDAERKANGQSRPRMKAENFNDGCMEEFTTYSETLAEIDTVVTPITVVDSGEH</sequence>
<dbReference type="SMART" id="SM00355">
    <property type="entry name" value="ZnF_C2H2"/>
    <property type="match status" value="5"/>
</dbReference>
<protein>
    <submittedName>
        <fullName evidence="15">Zinc finger protein 37 homolog</fullName>
    </submittedName>
</protein>
<dbReference type="InterPro" id="IPR050636">
    <property type="entry name" value="C2H2-ZF_domain-containing"/>
</dbReference>
<evidence type="ECO:0000259" key="12">
    <source>
        <dbReference type="PROSITE" id="PS50157"/>
    </source>
</evidence>
<reference evidence="15" key="1">
    <citation type="submission" date="2025-08" db="UniProtKB">
        <authorList>
            <consortium name="RefSeq"/>
        </authorList>
    </citation>
    <scope>IDENTIFICATION</scope>
    <source>
        <tissue evidence="15">Thorax and Abdomen</tissue>
    </source>
</reference>
<dbReference type="AlphaFoldDB" id="A0A6J0C047"/>
<dbReference type="PANTHER" id="PTHR47772">
    <property type="entry name" value="ZINC FINGER PROTEIN 200"/>
    <property type="match status" value="1"/>
</dbReference>
<accession>A0A6J0C047</accession>
<evidence type="ECO:0000256" key="1">
    <source>
        <dbReference type="ARBA" id="ARBA00004123"/>
    </source>
</evidence>